<dbReference type="FunFam" id="3.40.395.10:FF:000001">
    <property type="entry name" value="Sentrin-specific protease 1"/>
    <property type="match status" value="1"/>
</dbReference>
<dbReference type="GO" id="GO:0006508">
    <property type="term" value="P:proteolysis"/>
    <property type="evidence" value="ECO:0007669"/>
    <property type="project" value="UniProtKB-KW"/>
</dbReference>
<dbReference type="GO" id="GO:0016926">
    <property type="term" value="P:protein desumoylation"/>
    <property type="evidence" value="ECO:0007669"/>
    <property type="project" value="TreeGrafter"/>
</dbReference>
<dbReference type="PANTHER" id="PTHR12606:SF141">
    <property type="entry name" value="GH15225P-RELATED"/>
    <property type="match status" value="1"/>
</dbReference>
<dbReference type="Pfam" id="PF02902">
    <property type="entry name" value="Peptidase_C48"/>
    <property type="match status" value="1"/>
</dbReference>
<proteinExistence type="inferred from homology"/>
<dbReference type="GO" id="GO:0060255">
    <property type="term" value="P:regulation of macromolecule metabolic process"/>
    <property type="evidence" value="ECO:0007669"/>
    <property type="project" value="UniProtKB-ARBA"/>
</dbReference>
<dbReference type="GO" id="GO:0005634">
    <property type="term" value="C:nucleus"/>
    <property type="evidence" value="ECO:0007669"/>
    <property type="project" value="TreeGrafter"/>
</dbReference>
<dbReference type="GO" id="GO:0016929">
    <property type="term" value="F:deSUMOylase activity"/>
    <property type="evidence" value="ECO:0007669"/>
    <property type="project" value="TreeGrafter"/>
</dbReference>
<dbReference type="InterPro" id="IPR003653">
    <property type="entry name" value="Peptidase_C48_C"/>
</dbReference>
<dbReference type="GO" id="GO:0080090">
    <property type="term" value="P:regulation of primary metabolic process"/>
    <property type="evidence" value="ECO:0007669"/>
    <property type="project" value="UniProtKB-ARBA"/>
</dbReference>
<keyword evidence="2" id="KW-0645">Protease</keyword>
<sequence>MTSFFVNGICSLLHSFSKIWQKESLKRRRDSVDEDEEEEDILSGCQTLNKRPKWMTSAYPSTVNMASNDVNLAHSSGGSKTNMLAVKVPIRKSFHHRLKPEIKENGAEAIEVIDLESNNGSSVSPVDARPPLIDLSVRPKTKKQQLVADVTYPGSSSRPCHRNHIHERRQNGVHPSLMNTFTSSLRMSKSPVSSLLEETTLNETFKIDEKKKYSELLKEYQKSLSTKSETPKQRKFWTQSSLNSKPKAASSSRPMETIDLTIEKKRTYIKAKPYQSPVLSSDDEEVKIFEERPIGRVNSLEKKLSHNSLVSTQWLMDIQQKYSEKERERLRQVEEEKLKKDLYSGHNQSRRMEALDARIRNHLKITDIVLDDTEGVQLLPEITPQMNEKINAALKPNPSSEVLVEGFSQRITRKDIQTLNRLNWLNDEVINFYLNLIIERGKKDKNMNVYAFNTFFYPKLVSGGYNSLKRWTKKVDIFDNELLLVPIHLGMHWCMATIDFRDHTVRYYDSMGSDNNRCLKALLQYLNDESLDKKKKEYDISNWTTKNVKEIPQQMNGSDCGMFSCMFAEYLSRNARISFSQSDMPYFRRKMVYEIISKTLLQ</sequence>
<evidence type="ECO:0000256" key="2">
    <source>
        <dbReference type="ARBA" id="ARBA00022670"/>
    </source>
</evidence>
<feature type="domain" description="Ubiquitin-like protease family profile" evidence="6">
    <location>
        <begin position="409"/>
        <end position="571"/>
    </location>
</feature>
<evidence type="ECO:0000256" key="5">
    <source>
        <dbReference type="SAM" id="MobiDB-lite"/>
    </source>
</evidence>
<feature type="compositionally biased region" description="Polar residues" evidence="5">
    <location>
        <begin position="236"/>
        <end position="254"/>
    </location>
</feature>
<evidence type="ECO:0000256" key="3">
    <source>
        <dbReference type="ARBA" id="ARBA00022801"/>
    </source>
</evidence>
<dbReference type="SUPFAM" id="SSF54001">
    <property type="entry name" value="Cysteine proteinases"/>
    <property type="match status" value="1"/>
</dbReference>
<evidence type="ECO:0000256" key="4">
    <source>
        <dbReference type="ARBA" id="ARBA00022807"/>
    </source>
</evidence>
<keyword evidence="3" id="KW-0378">Hydrolase</keyword>
<keyword evidence="4" id="KW-0788">Thiol protease</keyword>
<evidence type="ECO:0000259" key="6">
    <source>
        <dbReference type="PROSITE" id="PS50600"/>
    </source>
</evidence>
<dbReference type="EMBL" id="GEBQ01010937">
    <property type="protein sequence ID" value="JAT29040.1"/>
    <property type="molecule type" value="Transcribed_RNA"/>
</dbReference>
<dbReference type="PROSITE" id="PS50600">
    <property type="entry name" value="ULP_PROTEASE"/>
    <property type="match status" value="1"/>
</dbReference>
<dbReference type="InterPro" id="IPR038765">
    <property type="entry name" value="Papain-like_cys_pep_sf"/>
</dbReference>
<dbReference type="AlphaFoldDB" id="A0A1B6LZI0"/>
<evidence type="ECO:0000256" key="1">
    <source>
        <dbReference type="ARBA" id="ARBA00005234"/>
    </source>
</evidence>
<dbReference type="PANTHER" id="PTHR12606">
    <property type="entry name" value="SENTRIN/SUMO-SPECIFIC PROTEASE"/>
    <property type="match status" value="1"/>
</dbReference>
<feature type="region of interest" description="Disordered" evidence="5">
    <location>
        <begin position="223"/>
        <end position="254"/>
    </location>
</feature>
<protein>
    <recommendedName>
        <fullName evidence="6">Ubiquitin-like protease family profile domain-containing protein</fullName>
    </recommendedName>
</protein>
<comment type="similarity">
    <text evidence="1">Belongs to the peptidase C48 family.</text>
</comment>
<accession>A0A1B6LZI0</accession>
<dbReference type="Gene3D" id="3.40.395.10">
    <property type="entry name" value="Adenoviral Proteinase, Chain A"/>
    <property type="match status" value="1"/>
</dbReference>
<name>A0A1B6LZI0_9HEMI</name>
<evidence type="ECO:0000313" key="7">
    <source>
        <dbReference type="EMBL" id="JAT29040.1"/>
    </source>
</evidence>
<gene>
    <name evidence="7" type="ORF">g.38137</name>
</gene>
<reference evidence="7" key="1">
    <citation type="submission" date="2015-11" db="EMBL/GenBank/DDBJ databases">
        <title>De novo transcriptome assembly of four potential Pierce s Disease insect vectors from Arizona vineyards.</title>
        <authorList>
            <person name="Tassone E.E."/>
        </authorList>
    </citation>
    <scope>NUCLEOTIDE SEQUENCE</scope>
</reference>
<organism evidence="7">
    <name type="scientific">Graphocephala atropunctata</name>
    <dbReference type="NCBI Taxonomy" id="36148"/>
    <lineage>
        <taxon>Eukaryota</taxon>
        <taxon>Metazoa</taxon>
        <taxon>Ecdysozoa</taxon>
        <taxon>Arthropoda</taxon>
        <taxon>Hexapoda</taxon>
        <taxon>Insecta</taxon>
        <taxon>Pterygota</taxon>
        <taxon>Neoptera</taxon>
        <taxon>Paraneoptera</taxon>
        <taxon>Hemiptera</taxon>
        <taxon>Auchenorrhyncha</taxon>
        <taxon>Membracoidea</taxon>
        <taxon>Cicadellidae</taxon>
        <taxon>Cicadellinae</taxon>
        <taxon>Cicadellini</taxon>
        <taxon>Graphocephala</taxon>
    </lineage>
</organism>